<sequence>MTAVMPEHFLWGASTAGHQVDGGDEASDTTFLEGVRPTVFKEPAGRACMSWQRWADDLDLVKGMGLNAYRFSVEWSRIEPEEGSVDRSALDHYDRMVDGCLERGLSPVVTLSHFTTPGWFAAKAGWFNPDAPSLFADECTRVIEALGDRLAMAVTFNEPDLPRILTYSLPKEVTDLQRACLHAAGAKAGVERYRSGNVFLPEEVGQLEASFMTAHRAAVQAVRAARPDLPVGLSLAVIDESYVTPSGRQMALAKRRACYEPWVAATRGDDFIGVQNYEREVFGDRGPIPPSPGQEVNEAGSPVCPASLASSVVYVHQLTGLPIVVTEHGISTRDDALRSRFLRRSLAPLTDLVRDGLPLLGYFHWSLLDNFEWVSGYDVHMGLCSVDRTGGTYDRTPKGSARVYRDLVAGTVL</sequence>
<protein>
    <submittedName>
        <fullName evidence="5">Family 1 glycosylhydrolase</fullName>
    </submittedName>
</protein>
<evidence type="ECO:0000256" key="3">
    <source>
        <dbReference type="ARBA" id="ARBA00023295"/>
    </source>
</evidence>
<reference evidence="5 6" key="1">
    <citation type="submission" date="2024-02" db="EMBL/GenBank/DDBJ databases">
        <title>Bifidobacterium honeyensis sp. nov., isolated from the comb honey.</title>
        <authorList>
            <person name="Liu W."/>
            <person name="Li Y."/>
        </authorList>
    </citation>
    <scope>NUCLEOTIDE SEQUENCE [LARGE SCALE GENOMIC DNA]</scope>
    <source>
        <strain evidence="5 6">IMAU50988</strain>
    </source>
</reference>
<evidence type="ECO:0000313" key="6">
    <source>
        <dbReference type="Proteomes" id="UP001373159"/>
    </source>
</evidence>
<dbReference type="Gene3D" id="3.20.20.80">
    <property type="entry name" value="Glycosidases"/>
    <property type="match status" value="1"/>
</dbReference>
<dbReference type="PRINTS" id="PR00131">
    <property type="entry name" value="GLHYDRLASE1"/>
</dbReference>
<evidence type="ECO:0000256" key="4">
    <source>
        <dbReference type="RuleBase" id="RU003690"/>
    </source>
</evidence>
<dbReference type="Pfam" id="PF00232">
    <property type="entry name" value="Glyco_hydro_1"/>
    <property type="match status" value="2"/>
</dbReference>
<evidence type="ECO:0000313" key="5">
    <source>
        <dbReference type="EMBL" id="MEK0305958.1"/>
    </source>
</evidence>
<organism evidence="5 6">
    <name type="scientific">Bifidobacterium favimelis</name>
    <dbReference type="NCBI Taxonomy" id="3122979"/>
    <lineage>
        <taxon>Bacteria</taxon>
        <taxon>Bacillati</taxon>
        <taxon>Actinomycetota</taxon>
        <taxon>Actinomycetes</taxon>
        <taxon>Bifidobacteriales</taxon>
        <taxon>Bifidobacteriaceae</taxon>
        <taxon>Bifidobacterium</taxon>
    </lineage>
</organism>
<evidence type="ECO:0000256" key="2">
    <source>
        <dbReference type="ARBA" id="ARBA00022801"/>
    </source>
</evidence>
<proteinExistence type="inferred from homology"/>
<comment type="similarity">
    <text evidence="1 4">Belongs to the glycosyl hydrolase 1 family.</text>
</comment>
<name>A0ABU8ZMC2_9BIFI</name>
<accession>A0ABU8ZMC2</accession>
<dbReference type="PANTHER" id="PTHR10353:SF36">
    <property type="entry name" value="LP05116P"/>
    <property type="match status" value="1"/>
</dbReference>
<keyword evidence="6" id="KW-1185">Reference proteome</keyword>
<evidence type="ECO:0000256" key="1">
    <source>
        <dbReference type="ARBA" id="ARBA00010838"/>
    </source>
</evidence>
<dbReference type="InterPro" id="IPR001360">
    <property type="entry name" value="Glyco_hydro_1"/>
</dbReference>
<comment type="caution">
    <text evidence="5">The sequence shown here is derived from an EMBL/GenBank/DDBJ whole genome shotgun (WGS) entry which is preliminary data.</text>
</comment>
<gene>
    <name evidence="5" type="ORF">V8P97_00475</name>
</gene>
<dbReference type="RefSeq" id="WP_340468506.1">
    <property type="nucleotide sequence ID" value="NZ_JBANBB010000001.1"/>
</dbReference>
<keyword evidence="3" id="KW-0326">Glycosidase</keyword>
<dbReference type="SUPFAM" id="SSF51445">
    <property type="entry name" value="(Trans)glycosidases"/>
    <property type="match status" value="1"/>
</dbReference>
<dbReference type="InterPro" id="IPR017853">
    <property type="entry name" value="GH"/>
</dbReference>
<dbReference type="EMBL" id="JBANBB010000001">
    <property type="protein sequence ID" value="MEK0305958.1"/>
    <property type="molecule type" value="Genomic_DNA"/>
</dbReference>
<dbReference type="Proteomes" id="UP001373159">
    <property type="component" value="Unassembled WGS sequence"/>
</dbReference>
<keyword evidence="2" id="KW-0378">Hydrolase</keyword>
<dbReference type="PANTHER" id="PTHR10353">
    <property type="entry name" value="GLYCOSYL HYDROLASE"/>
    <property type="match status" value="1"/>
</dbReference>